<dbReference type="InterPro" id="IPR050738">
    <property type="entry name" value="Sulfatase"/>
</dbReference>
<dbReference type="Pfam" id="PF00884">
    <property type="entry name" value="Sulfatase"/>
    <property type="match status" value="1"/>
</dbReference>
<comment type="caution">
    <text evidence="4">The sequence shown here is derived from an EMBL/GenBank/DDBJ whole genome shotgun (WGS) entry which is preliminary data.</text>
</comment>
<keyword evidence="2" id="KW-0378">Hydrolase</keyword>
<accession>A0A2G6KJY0</accession>
<comment type="similarity">
    <text evidence="1">Belongs to the sulfatase family.</text>
</comment>
<evidence type="ECO:0000313" key="5">
    <source>
        <dbReference type="Proteomes" id="UP000230821"/>
    </source>
</evidence>
<gene>
    <name evidence="4" type="ORF">CSA56_02140</name>
</gene>
<proteinExistence type="inferred from homology"/>
<dbReference type="AlphaFoldDB" id="A0A2G6KJY0"/>
<evidence type="ECO:0000313" key="4">
    <source>
        <dbReference type="EMBL" id="PIE35945.1"/>
    </source>
</evidence>
<dbReference type="InterPro" id="IPR000917">
    <property type="entry name" value="Sulfatase_N"/>
</dbReference>
<name>A0A2G6KJY0_9BACT</name>
<dbReference type="Gene3D" id="3.40.720.10">
    <property type="entry name" value="Alkaline Phosphatase, subunit A"/>
    <property type="match status" value="1"/>
</dbReference>
<evidence type="ECO:0000256" key="1">
    <source>
        <dbReference type="ARBA" id="ARBA00008779"/>
    </source>
</evidence>
<organism evidence="4 5">
    <name type="scientific">candidate division KSB3 bacterium</name>
    <dbReference type="NCBI Taxonomy" id="2044937"/>
    <lineage>
        <taxon>Bacteria</taxon>
        <taxon>candidate division KSB3</taxon>
    </lineage>
</organism>
<dbReference type="PANTHER" id="PTHR42693">
    <property type="entry name" value="ARYLSULFATASE FAMILY MEMBER"/>
    <property type="match status" value="1"/>
</dbReference>
<reference evidence="4 5" key="1">
    <citation type="submission" date="2017-10" db="EMBL/GenBank/DDBJ databases">
        <title>Novel microbial diversity and functional potential in the marine mammal oral microbiome.</title>
        <authorList>
            <person name="Dudek N.K."/>
            <person name="Sun C.L."/>
            <person name="Burstein D."/>
            <person name="Kantor R.S."/>
            <person name="Aliaga Goltsman D.S."/>
            <person name="Bik E.M."/>
            <person name="Thomas B.C."/>
            <person name="Banfield J.F."/>
            <person name="Relman D.A."/>
        </authorList>
    </citation>
    <scope>NUCLEOTIDE SEQUENCE [LARGE SCALE GENOMIC DNA]</scope>
    <source>
        <strain evidence="4">DOLJORAL78_47_16</strain>
    </source>
</reference>
<evidence type="ECO:0000259" key="3">
    <source>
        <dbReference type="Pfam" id="PF00884"/>
    </source>
</evidence>
<dbReference type="SUPFAM" id="SSF53649">
    <property type="entry name" value="Alkaline phosphatase-like"/>
    <property type="match status" value="1"/>
</dbReference>
<dbReference type="GO" id="GO:0004065">
    <property type="term" value="F:arylsulfatase activity"/>
    <property type="evidence" value="ECO:0007669"/>
    <property type="project" value="TreeGrafter"/>
</dbReference>
<dbReference type="EMBL" id="PDSK01000029">
    <property type="protein sequence ID" value="PIE35945.1"/>
    <property type="molecule type" value="Genomic_DNA"/>
</dbReference>
<dbReference type="Proteomes" id="UP000230821">
    <property type="component" value="Unassembled WGS sequence"/>
</dbReference>
<dbReference type="PANTHER" id="PTHR42693:SF53">
    <property type="entry name" value="ENDO-4-O-SULFATASE"/>
    <property type="match status" value="1"/>
</dbReference>
<sequence length="181" mass="20204">MLIDFLCVLCGGYIYDSEEIEVPAYLPDHPDIHEEFTRFYGEVSRADLAAGRILNTLKEQGLDDNTLLIFTANHGIAMPLTKGTLYDSGVHVSLILSFPKRFQGGRRFFSLMSHVDLLPTILDLAGEAERIPVGIDGRSLKPFLEHGPDGFISDDSDRNVFKWKKGFTEHACGTKRTSNIT</sequence>
<dbReference type="InterPro" id="IPR017850">
    <property type="entry name" value="Alkaline_phosphatase_core_sf"/>
</dbReference>
<feature type="domain" description="Sulfatase N-terminal" evidence="3">
    <location>
        <begin position="34"/>
        <end position="126"/>
    </location>
</feature>
<evidence type="ECO:0000256" key="2">
    <source>
        <dbReference type="ARBA" id="ARBA00022801"/>
    </source>
</evidence>
<protein>
    <recommendedName>
        <fullName evidence="3">Sulfatase N-terminal domain-containing protein</fullName>
    </recommendedName>
</protein>